<evidence type="ECO:0000256" key="9">
    <source>
        <dbReference type="PIRNR" id="PIRNR009407"/>
    </source>
</evidence>
<feature type="binding site" evidence="11">
    <location>
        <begin position="130"/>
        <end position="137"/>
    </location>
    <ligand>
        <name>substrate</name>
    </ligand>
</feature>
<dbReference type="NCBIfam" id="TIGR00178">
    <property type="entry name" value="monomer_idh"/>
    <property type="match status" value="1"/>
</dbReference>
<dbReference type="Proteomes" id="UP000612712">
    <property type="component" value="Unassembled WGS sequence"/>
</dbReference>
<evidence type="ECO:0000256" key="8">
    <source>
        <dbReference type="ARBA" id="ARBA00046318"/>
    </source>
</evidence>
<keyword evidence="6 9" id="KW-0560">Oxidoreductase</keyword>
<comment type="cofactor">
    <cofactor evidence="12">
        <name>Mg(2+)</name>
        <dbReference type="ChEBI" id="CHEBI:18420"/>
    </cofactor>
    <cofactor evidence="12">
        <name>Mn(2+)</name>
        <dbReference type="ChEBI" id="CHEBI:29035"/>
    </cofactor>
    <text evidence="12">Binds 1 Mg(2+) or Mn(2+) ion per subunit.</text>
</comment>
<evidence type="ECO:0000256" key="1">
    <source>
        <dbReference type="ARBA" id="ARBA00022435"/>
    </source>
</evidence>
<dbReference type="RefSeq" id="WP_010270856.1">
    <property type="nucleotide sequence ID" value="NZ_AENJ01000249.1"/>
</dbReference>
<evidence type="ECO:0000256" key="6">
    <source>
        <dbReference type="ARBA" id="ARBA00023002"/>
    </source>
</evidence>
<keyword evidence="2 9" id="KW-0816">Tricarboxylic acid cycle</keyword>
<dbReference type="PANTHER" id="PTHR36999:SF1">
    <property type="entry name" value="ISOCITRATE DEHYDROGENASE (NADP(+))"/>
    <property type="match status" value="1"/>
</dbReference>
<feature type="binding site" evidence="13">
    <location>
        <begin position="596"/>
        <end position="598"/>
    </location>
    <ligand>
        <name>NADP(+)</name>
        <dbReference type="ChEBI" id="CHEBI:58349"/>
    </ligand>
</feature>
<evidence type="ECO:0000313" key="14">
    <source>
        <dbReference type="EMBL" id="MBB3115599.1"/>
    </source>
</evidence>
<protein>
    <recommendedName>
        <fullName evidence="9">Isocitrate dehydrogenase [NADP]</fullName>
        <ecNumber evidence="9">1.1.1.42</ecNumber>
    </recommendedName>
    <alternativeName>
        <fullName evidence="9">Oxalosuccinate decarboxylase</fullName>
    </alternativeName>
</protein>
<evidence type="ECO:0000256" key="7">
    <source>
        <dbReference type="ARBA" id="ARBA00023554"/>
    </source>
</evidence>
<reference evidence="14" key="1">
    <citation type="submission" date="2020-08" db="EMBL/GenBank/DDBJ databases">
        <title>Sequencing the genomes of 1000 actinobacteria strains.</title>
        <authorList>
            <person name="Klenk H.-P."/>
        </authorList>
    </citation>
    <scope>NUCLEOTIDE SEQUENCE</scope>
    <source>
        <strain evidence="14">DSM 20582</strain>
    </source>
</reference>
<keyword evidence="3 12" id="KW-0479">Metal-binding</keyword>
<feature type="binding site" evidence="12">
    <location>
        <position position="548"/>
    </location>
    <ligand>
        <name>Mg(2+)</name>
        <dbReference type="ChEBI" id="CHEBI:18420"/>
    </ligand>
</feature>
<dbReference type="GeneID" id="60807999"/>
<evidence type="ECO:0000256" key="4">
    <source>
        <dbReference type="ARBA" id="ARBA00022842"/>
    </source>
</evidence>
<keyword evidence="5 9" id="KW-0521">NADP</keyword>
<keyword evidence="4 12" id="KW-0460">Magnesium</keyword>
<dbReference type="GO" id="GO:0006097">
    <property type="term" value="P:glyoxylate cycle"/>
    <property type="evidence" value="ECO:0007669"/>
    <property type="project" value="UniProtKB-KW"/>
</dbReference>
<feature type="binding site" evidence="11">
    <location>
        <position position="143"/>
    </location>
    <ligand>
        <name>D-threo-isocitrate</name>
        <dbReference type="ChEBI" id="CHEBI:15562"/>
    </ligand>
</feature>
<name>A0A8H9YBH1_9CORY</name>
<proteinExistence type="inferred from homology"/>
<evidence type="ECO:0000256" key="5">
    <source>
        <dbReference type="ARBA" id="ARBA00022857"/>
    </source>
</evidence>
<organism evidence="14 15">
    <name type="scientific">Corynebacterium bovis DSM 20582 = CIP 54.80</name>
    <dbReference type="NCBI Taxonomy" id="927655"/>
    <lineage>
        <taxon>Bacteria</taxon>
        <taxon>Bacillati</taxon>
        <taxon>Actinomycetota</taxon>
        <taxon>Actinomycetes</taxon>
        <taxon>Mycobacteriales</taxon>
        <taxon>Corynebacteriaceae</taxon>
        <taxon>Corynebacterium</taxon>
    </lineage>
</organism>
<feature type="binding site" evidence="13">
    <location>
        <begin position="580"/>
        <end position="581"/>
    </location>
    <ligand>
        <name>NADP(+)</name>
        <dbReference type="ChEBI" id="CHEBI:58349"/>
    </ligand>
</feature>
<sequence>MAKIIYTRTDEAPLMATYSLKPIVEAFASTSGVEVETRDISLAARILAAFNDLLPEEQRVNDALAELGELTGSPDANIVKLPNISASLPQLKAAVAELRAAGYALPEYPDEPSSDEERDARARYDSVKGSAVNPVLREGNSDRRAPQAVKNFARKHPHSMGAWSSDSLTNVATMEADDFRHNEKSVVLPAADELTIQLVTADGRTEQLRDPLPVEEGEIVDATVLRAAALDSFLRAQVSRAKAEDVLFSVHLKATMMKVSDPVIFGHAVRAYFADVFATYGDELTAAGLTGENGLAAILDGLDGLERGAEIREAFDAALADGAKLAYVNSQKGITNLHVPSDVIVDASMPAMIRNSGKMWNRDDETEDTLAVIPDSSYAGIYQVVIDDCRANGAFDPTTMGTVPNVGLMAQKAEEYGSHDKTFTIPHAGRVQVLNRAGEVLMEHEVEEGDIWRACQTKDVPVRDWVKLAVNRARETGWPTVFWLDPERAHDRNVQARVEDALGDHDTDGLDIRIMSPVEACRLSVDRIRAGENTISVTGNVLRDYLTDLFPIMELGTSAKMLSIVPLIAGGGLFETGAGGSAPKHVQQLQEENHLRWDSLGEYLALAESLRKLAETDDNPRTPILGDALDRATEKVLNEGRSPSRKVGEIDNRGGHFYLTMYWARELADQTEDRELAEIFTPVAEQLEEAEDTITRELLDVQGSPADLGGYYWPDEEKVTAVMRPSATFTRIVDGLNANR</sequence>
<dbReference type="EMBL" id="JACHWT010000003">
    <property type="protein sequence ID" value="MBB3115599.1"/>
    <property type="molecule type" value="Genomic_DNA"/>
</dbReference>
<evidence type="ECO:0000256" key="3">
    <source>
        <dbReference type="ARBA" id="ARBA00022723"/>
    </source>
</evidence>
<gene>
    <name evidence="14" type="ORF">FHU32_000815</name>
</gene>
<feature type="binding site" evidence="12">
    <location>
        <position position="346"/>
    </location>
    <ligand>
        <name>Mg(2+)</name>
        <dbReference type="ChEBI" id="CHEBI:18420"/>
    </ligand>
</feature>
<dbReference type="GO" id="GO:0046872">
    <property type="term" value="F:metal ion binding"/>
    <property type="evidence" value="ECO:0007669"/>
    <property type="project" value="UniProtKB-KW"/>
</dbReference>
<evidence type="ECO:0000256" key="10">
    <source>
        <dbReference type="PIRSR" id="PIRSR009407-1"/>
    </source>
</evidence>
<evidence type="ECO:0000256" key="11">
    <source>
        <dbReference type="PIRSR" id="PIRSR009407-2"/>
    </source>
</evidence>
<dbReference type="SUPFAM" id="SSF53659">
    <property type="entry name" value="Isocitrate/Isopropylmalate dehydrogenase-like"/>
    <property type="match status" value="1"/>
</dbReference>
<dbReference type="AlphaFoldDB" id="A0A8H9YBH1"/>
<dbReference type="PANTHER" id="PTHR36999">
    <property type="entry name" value="ISOCITRATE DEHYDROGENASE [NADP]"/>
    <property type="match status" value="1"/>
</dbReference>
<feature type="binding site" evidence="13">
    <location>
        <position position="645"/>
    </location>
    <ligand>
        <name>NADP(+)</name>
        <dbReference type="ChEBI" id="CHEBI:58349"/>
    </ligand>
</feature>
<evidence type="ECO:0000313" key="15">
    <source>
        <dbReference type="Proteomes" id="UP000612712"/>
    </source>
</evidence>
<feature type="binding site" evidence="12">
    <location>
        <position position="544"/>
    </location>
    <ligand>
        <name>Mg(2+)</name>
        <dbReference type="ChEBI" id="CHEBI:18420"/>
    </ligand>
</feature>
<dbReference type="Pfam" id="PF03971">
    <property type="entry name" value="IDH"/>
    <property type="match status" value="1"/>
</dbReference>
<evidence type="ECO:0000256" key="13">
    <source>
        <dbReference type="PIRSR" id="PIRSR009407-4"/>
    </source>
</evidence>
<accession>A0A8H9YBH1</accession>
<feature type="binding site" evidence="11">
    <location>
        <position position="543"/>
    </location>
    <ligand>
        <name>D-threo-isocitrate</name>
        <dbReference type="ChEBI" id="CHEBI:15562"/>
    </ligand>
</feature>
<feature type="binding site" evidence="13">
    <location>
        <position position="585"/>
    </location>
    <ligand>
        <name>NADP(+)</name>
        <dbReference type="ChEBI" id="CHEBI:58349"/>
    </ligand>
</feature>
<feature type="binding site" evidence="13">
    <location>
        <begin position="80"/>
        <end position="85"/>
    </location>
    <ligand>
        <name>NADP(+)</name>
        <dbReference type="ChEBI" id="CHEBI:58349"/>
    </ligand>
</feature>
<dbReference type="EC" id="1.1.1.42" evidence="9"/>
<dbReference type="PIRSF" id="PIRSF009407">
    <property type="entry name" value="IDH_monmr"/>
    <property type="match status" value="1"/>
</dbReference>
<dbReference type="GO" id="GO:0004450">
    <property type="term" value="F:isocitrate dehydrogenase (NADP+) activity"/>
    <property type="evidence" value="ECO:0007669"/>
    <property type="project" value="UniProtKB-EC"/>
</dbReference>
<dbReference type="GO" id="GO:0006099">
    <property type="term" value="P:tricarboxylic acid cycle"/>
    <property type="evidence" value="ECO:0007669"/>
    <property type="project" value="UniProtKB-KW"/>
</dbReference>
<evidence type="ECO:0000256" key="12">
    <source>
        <dbReference type="PIRSR" id="PIRSR009407-3"/>
    </source>
</evidence>
<comment type="caution">
    <text evidence="14">The sequence shown here is derived from an EMBL/GenBank/DDBJ whole genome shotgun (WGS) entry which is preliminary data.</text>
</comment>
<keyword evidence="1 9" id="KW-0329">Glyoxylate bypass</keyword>
<feature type="site" description="Critical for catalysis" evidence="10">
    <location>
        <position position="253"/>
    </location>
</feature>
<evidence type="ECO:0000256" key="2">
    <source>
        <dbReference type="ARBA" id="ARBA00022532"/>
    </source>
</evidence>
<comment type="similarity">
    <text evidence="8 9">Belongs to the monomeric-type IDH family.</text>
</comment>
<feature type="binding site" evidence="13">
    <location>
        <position position="133"/>
    </location>
    <ligand>
        <name>NADP(+)</name>
        <dbReference type="ChEBI" id="CHEBI:58349"/>
    </ligand>
</feature>
<dbReference type="InterPro" id="IPR004436">
    <property type="entry name" value="Isocitrate_DH_NADP_mono"/>
</dbReference>
<comment type="catalytic activity">
    <reaction evidence="7 9">
        <text>D-threo-isocitrate + NADP(+) = 2-oxoglutarate + CO2 + NADPH</text>
        <dbReference type="Rhea" id="RHEA:19629"/>
        <dbReference type="ChEBI" id="CHEBI:15562"/>
        <dbReference type="ChEBI" id="CHEBI:16526"/>
        <dbReference type="ChEBI" id="CHEBI:16810"/>
        <dbReference type="ChEBI" id="CHEBI:57783"/>
        <dbReference type="ChEBI" id="CHEBI:58349"/>
        <dbReference type="EC" id="1.1.1.42"/>
    </reaction>
</comment>
<feature type="site" description="Critical for catalysis" evidence="10">
    <location>
        <position position="416"/>
    </location>
</feature>